<dbReference type="OrthoDB" id="9804290at2"/>
<dbReference type="PANTHER" id="PTHR30231:SF37">
    <property type="entry name" value="EXODEOXYRIBONUCLEASE 10"/>
    <property type="match status" value="1"/>
</dbReference>
<dbReference type="CDD" id="cd06127">
    <property type="entry name" value="DEDDh"/>
    <property type="match status" value="1"/>
</dbReference>
<organism evidence="2 3">
    <name type="scientific">Akkermansia muciniphila</name>
    <dbReference type="NCBI Taxonomy" id="239935"/>
    <lineage>
        <taxon>Bacteria</taxon>
        <taxon>Pseudomonadati</taxon>
        <taxon>Verrucomicrobiota</taxon>
        <taxon>Verrucomicrobiia</taxon>
        <taxon>Verrucomicrobiales</taxon>
        <taxon>Akkermansiaceae</taxon>
        <taxon>Akkermansia</taxon>
    </lineage>
</organism>
<dbReference type="Gene3D" id="3.30.420.10">
    <property type="entry name" value="Ribonuclease H-like superfamily/Ribonuclease H"/>
    <property type="match status" value="1"/>
</dbReference>
<dbReference type="GO" id="GO:0005829">
    <property type="term" value="C:cytosol"/>
    <property type="evidence" value="ECO:0007669"/>
    <property type="project" value="TreeGrafter"/>
</dbReference>
<dbReference type="EMBL" id="PJKA01000003">
    <property type="protein sequence ID" value="PNC19662.1"/>
    <property type="molecule type" value="Genomic_DNA"/>
</dbReference>
<accession>A0A2N8HFZ9</accession>
<dbReference type="GO" id="GO:0008408">
    <property type="term" value="F:3'-5' exonuclease activity"/>
    <property type="evidence" value="ECO:0007669"/>
    <property type="project" value="TreeGrafter"/>
</dbReference>
<evidence type="ECO:0000313" key="2">
    <source>
        <dbReference type="EMBL" id="PNC19662.1"/>
    </source>
</evidence>
<dbReference type="SMART" id="SM00479">
    <property type="entry name" value="EXOIII"/>
    <property type="match status" value="1"/>
</dbReference>
<reference evidence="2 3" key="1">
    <citation type="journal article" date="2017" name="BMC Genomics">
        <title>Genome sequencing of 39 Akkermansia muciniphila isolates reveals its population structure, genomic and functional diverisity, and global distribution in mammalian gut microbiotas.</title>
        <authorList>
            <person name="Guo X."/>
            <person name="Li S."/>
            <person name="Zhang J."/>
            <person name="Wu F."/>
            <person name="Li X."/>
            <person name="Wu D."/>
            <person name="Zhang M."/>
            <person name="Ou Z."/>
            <person name="Jie Z."/>
            <person name="Yan Q."/>
            <person name="Li P."/>
            <person name="Yi J."/>
            <person name="Peng Y."/>
        </authorList>
    </citation>
    <scope>NUCLEOTIDE SEQUENCE [LARGE SCALE GENOMIC DNA]</scope>
    <source>
        <strain evidence="2 3">GP24</strain>
    </source>
</reference>
<sequence length="213" mass="22791">MMTCPPGNTPSWSCSDMPLPADMIGGLRFAAIDFESAGAARGETDQPVQVGIAACPFLEGEPELWTSYIATDKPVLWSASQVHGITTGMLADAPSFPSLWPDIRSRLGEAVVVGHNPATERKFLRRFPGHGFGPWLDTLALGKMCVPGLADYSLSTLCDALGLTSSVDALLPGRRWHDALYDALGSLLVVRFLVRELKLSSLPLEVLGKAVGK</sequence>
<dbReference type="InterPro" id="IPR036397">
    <property type="entry name" value="RNaseH_sf"/>
</dbReference>
<dbReference type="AlphaFoldDB" id="A0A2N8HFZ9"/>
<evidence type="ECO:0000313" key="3">
    <source>
        <dbReference type="Proteomes" id="UP000236000"/>
    </source>
</evidence>
<comment type="caution">
    <text evidence="2">The sequence shown here is derived from an EMBL/GenBank/DDBJ whole genome shotgun (WGS) entry which is preliminary data.</text>
</comment>
<dbReference type="PANTHER" id="PTHR30231">
    <property type="entry name" value="DNA POLYMERASE III SUBUNIT EPSILON"/>
    <property type="match status" value="1"/>
</dbReference>
<dbReference type="Pfam" id="PF00929">
    <property type="entry name" value="RNase_T"/>
    <property type="match status" value="1"/>
</dbReference>
<name>A0A2N8HFZ9_9BACT</name>
<dbReference type="GO" id="GO:0003676">
    <property type="term" value="F:nucleic acid binding"/>
    <property type="evidence" value="ECO:0007669"/>
    <property type="project" value="InterPro"/>
</dbReference>
<dbReference type="InterPro" id="IPR012337">
    <property type="entry name" value="RNaseH-like_sf"/>
</dbReference>
<proteinExistence type="predicted"/>
<dbReference type="InterPro" id="IPR013520">
    <property type="entry name" value="Ribonucl_H"/>
</dbReference>
<dbReference type="Proteomes" id="UP000236000">
    <property type="component" value="Unassembled WGS sequence"/>
</dbReference>
<gene>
    <name evidence="2" type="ORF">CXU22_01215</name>
</gene>
<dbReference type="GO" id="GO:0045004">
    <property type="term" value="P:DNA replication proofreading"/>
    <property type="evidence" value="ECO:0007669"/>
    <property type="project" value="TreeGrafter"/>
</dbReference>
<dbReference type="SUPFAM" id="SSF53098">
    <property type="entry name" value="Ribonuclease H-like"/>
    <property type="match status" value="1"/>
</dbReference>
<evidence type="ECO:0000259" key="1">
    <source>
        <dbReference type="SMART" id="SM00479"/>
    </source>
</evidence>
<protein>
    <submittedName>
        <fullName evidence="2">DNA polymerase III subunit epsilon</fullName>
    </submittedName>
</protein>
<feature type="domain" description="Exonuclease" evidence="1">
    <location>
        <begin position="28"/>
        <end position="199"/>
    </location>
</feature>